<dbReference type="FunFam" id="1.10.287.810:FF:000001">
    <property type="entry name" value="mitochondrial import inner membrane translocase subunit TIM13"/>
    <property type="match status" value="1"/>
</dbReference>
<keyword evidence="10" id="KW-0999">Mitochondrion inner membrane</keyword>
<gene>
    <name evidence="12" type="ORF">SBAD_LOCUS9103</name>
</gene>
<name>A0A183IZQ6_9BILA</name>
<dbReference type="InterPro" id="IPR004217">
    <property type="entry name" value="Tim10-like"/>
</dbReference>
<evidence type="ECO:0000256" key="5">
    <source>
        <dbReference type="ARBA" id="ARBA00022927"/>
    </source>
</evidence>
<proteinExistence type="inferred from homology"/>
<dbReference type="OrthoDB" id="7813104at2759"/>
<dbReference type="AlphaFoldDB" id="A0A183IZQ6"/>
<organism evidence="14">
    <name type="scientific">Soboliphyme baturini</name>
    <dbReference type="NCBI Taxonomy" id="241478"/>
    <lineage>
        <taxon>Eukaryota</taxon>
        <taxon>Metazoa</taxon>
        <taxon>Ecdysozoa</taxon>
        <taxon>Nematoda</taxon>
        <taxon>Enoplea</taxon>
        <taxon>Dorylaimia</taxon>
        <taxon>Dioctophymatida</taxon>
        <taxon>Dioctophymatoidea</taxon>
        <taxon>Soboliphymatidae</taxon>
        <taxon>Soboliphyme</taxon>
    </lineage>
</organism>
<evidence type="ECO:0000313" key="14">
    <source>
        <dbReference type="WBParaSite" id="SBAD_0000943301-mRNA-1"/>
    </source>
</evidence>
<evidence type="ECO:0000256" key="9">
    <source>
        <dbReference type="ARBA" id="ARBA00023186"/>
    </source>
</evidence>
<evidence type="ECO:0000256" key="4">
    <source>
        <dbReference type="ARBA" id="ARBA00022833"/>
    </source>
</evidence>
<keyword evidence="4" id="KW-0862">Zinc</keyword>
<dbReference type="GO" id="GO:0046872">
    <property type="term" value="F:metal ion binding"/>
    <property type="evidence" value="ECO:0007669"/>
    <property type="project" value="UniProtKB-KW"/>
</dbReference>
<keyword evidence="9 10" id="KW-0143">Chaperone</keyword>
<dbReference type="WBParaSite" id="SBAD_0000943301-mRNA-1">
    <property type="protein sequence ID" value="SBAD_0000943301-mRNA-1"/>
    <property type="gene ID" value="SBAD_0000943301"/>
</dbReference>
<dbReference type="Gene3D" id="1.10.287.810">
    <property type="entry name" value="Mitochondrial import inner membrane translocase subunit tim13 like domains"/>
    <property type="match status" value="1"/>
</dbReference>
<dbReference type="GO" id="GO:0045039">
    <property type="term" value="P:protein insertion into mitochondrial inner membrane"/>
    <property type="evidence" value="ECO:0007669"/>
    <property type="project" value="UniProtKB-ARBA"/>
</dbReference>
<keyword evidence="2 10" id="KW-0813">Transport</keyword>
<dbReference type="InterPro" id="IPR035427">
    <property type="entry name" value="Tim10-like_dom_sf"/>
</dbReference>
<evidence type="ECO:0000256" key="6">
    <source>
        <dbReference type="ARBA" id="ARBA00023010"/>
    </source>
</evidence>
<evidence type="ECO:0000256" key="10">
    <source>
        <dbReference type="RuleBase" id="RU367043"/>
    </source>
</evidence>
<evidence type="ECO:0000313" key="12">
    <source>
        <dbReference type="EMBL" id="VDP21229.1"/>
    </source>
</evidence>
<evidence type="ECO:0000259" key="11">
    <source>
        <dbReference type="Pfam" id="PF02953"/>
    </source>
</evidence>
<protein>
    <recommendedName>
        <fullName evidence="10">Mitochondrial import inner membrane translocase subunit</fullName>
    </recommendedName>
</protein>
<evidence type="ECO:0000256" key="1">
    <source>
        <dbReference type="ARBA" id="ARBA00006720"/>
    </source>
</evidence>
<dbReference type="GO" id="GO:0015031">
    <property type="term" value="P:protein transport"/>
    <property type="evidence" value="ECO:0007669"/>
    <property type="project" value="UniProtKB-KW"/>
</dbReference>
<keyword evidence="3" id="KW-0479">Metal-binding</keyword>
<feature type="domain" description="Tim10-like" evidence="11">
    <location>
        <begin position="24"/>
        <end position="82"/>
    </location>
</feature>
<dbReference type="GO" id="GO:0005743">
    <property type="term" value="C:mitochondrial inner membrane"/>
    <property type="evidence" value="ECO:0007669"/>
    <property type="project" value="UniProtKB-SubCell"/>
</dbReference>
<keyword evidence="6 10" id="KW-0811">Translocation</keyword>
<keyword evidence="10" id="KW-0472">Membrane</keyword>
<keyword evidence="13" id="KW-1185">Reference proteome</keyword>
<comment type="subunit">
    <text evidence="10">Heterohexamer.</text>
</comment>
<keyword evidence="8 10" id="KW-1015">Disulfide bond</keyword>
<sequence>MSDSSSLDLSNISSSQREDLMNKVKVELAVANIRELLQQLSNKCIKVCIKKPGKSLDSSEQKCLAHCVDRYVDSWNLVASAYRDRLEHS</sequence>
<dbReference type="Proteomes" id="UP000270296">
    <property type="component" value="Unassembled WGS sequence"/>
</dbReference>
<comment type="function">
    <text evidence="10">Mitochondrial intermembrane chaperone that participates in the import and insertion of some multi-pass transmembrane proteins into the mitochondrial inner membrane. Also required for the transfer of beta-barrel precursors from the TOM complex to the sorting and assembly machinery (SAM complex) of the outer membrane. Acts as a chaperone-like protein that protects the hydrophobic precursors from aggregation and guide them through the mitochondrial intermembrane space.</text>
</comment>
<evidence type="ECO:0000256" key="3">
    <source>
        <dbReference type="ARBA" id="ARBA00022723"/>
    </source>
</evidence>
<reference evidence="12 13" key="2">
    <citation type="submission" date="2018-11" db="EMBL/GenBank/DDBJ databases">
        <authorList>
            <consortium name="Pathogen Informatics"/>
        </authorList>
    </citation>
    <scope>NUCLEOTIDE SEQUENCE [LARGE SCALE GENOMIC DNA]</scope>
</reference>
<comment type="similarity">
    <text evidence="1 10">Belongs to the small Tim family.</text>
</comment>
<evidence type="ECO:0000256" key="8">
    <source>
        <dbReference type="ARBA" id="ARBA00023157"/>
    </source>
</evidence>
<dbReference type="EMBL" id="UZAM01012326">
    <property type="protein sequence ID" value="VDP21229.1"/>
    <property type="molecule type" value="Genomic_DNA"/>
</dbReference>
<evidence type="ECO:0000256" key="7">
    <source>
        <dbReference type="ARBA" id="ARBA00023128"/>
    </source>
</evidence>
<keyword evidence="7 10" id="KW-0496">Mitochondrion</keyword>
<comment type="domain">
    <text evidence="10">The twin CX3C motif contains 4 conserved Cys residues that form 2 disulfide bonds in the mitochondrial intermembrane space.</text>
</comment>
<evidence type="ECO:0000313" key="13">
    <source>
        <dbReference type="Proteomes" id="UP000270296"/>
    </source>
</evidence>
<evidence type="ECO:0000256" key="2">
    <source>
        <dbReference type="ARBA" id="ARBA00022448"/>
    </source>
</evidence>
<dbReference type="GO" id="GO:0042719">
    <property type="term" value="C:mitochondrial intermembrane space chaperone complex"/>
    <property type="evidence" value="ECO:0007669"/>
    <property type="project" value="UniProtKB-ARBA"/>
</dbReference>
<dbReference type="Pfam" id="PF02953">
    <property type="entry name" value="zf-Tim10_DDP"/>
    <property type="match status" value="1"/>
</dbReference>
<dbReference type="SUPFAM" id="SSF144122">
    <property type="entry name" value="Tim10-like"/>
    <property type="match status" value="1"/>
</dbReference>
<accession>A0A183IZQ6</accession>
<reference evidence="14" key="1">
    <citation type="submission" date="2016-06" db="UniProtKB">
        <authorList>
            <consortium name="WormBaseParasite"/>
        </authorList>
    </citation>
    <scope>IDENTIFICATION</scope>
</reference>
<keyword evidence="5 10" id="KW-0653">Protein transport</keyword>
<comment type="subcellular location">
    <subcellularLocation>
        <location evidence="10">Mitochondrion inner membrane</location>
        <topology evidence="10">Peripheral membrane protein</topology>
        <orientation evidence="10">Intermembrane side</orientation>
    </subcellularLocation>
</comment>